<keyword evidence="2" id="KW-1185">Reference proteome</keyword>
<accession>A0ABR2WRN8</accession>
<organism evidence="1 2">
    <name type="scientific">Basidiobolus ranarum</name>
    <dbReference type="NCBI Taxonomy" id="34480"/>
    <lineage>
        <taxon>Eukaryota</taxon>
        <taxon>Fungi</taxon>
        <taxon>Fungi incertae sedis</taxon>
        <taxon>Zoopagomycota</taxon>
        <taxon>Entomophthoromycotina</taxon>
        <taxon>Basidiobolomycetes</taxon>
        <taxon>Basidiobolales</taxon>
        <taxon>Basidiobolaceae</taxon>
        <taxon>Basidiobolus</taxon>
    </lineage>
</organism>
<gene>
    <name evidence="1" type="ORF">K7432_008689</name>
</gene>
<comment type="caution">
    <text evidence="1">The sequence shown here is derived from an EMBL/GenBank/DDBJ whole genome shotgun (WGS) entry which is preliminary data.</text>
</comment>
<name>A0ABR2WRN8_9FUNG</name>
<sequence length="106" mass="11998">MDRLSSEYTARVNHPKSVLTIKYGCLCTYNQVFKGLVSDIGPLNFGEFWVHVHGWVWDFFPINNLSQGISYVIGHPRGRSKGHGVSIGGRLKTERKFGNFIVSLTR</sequence>
<reference evidence="1 2" key="1">
    <citation type="submission" date="2023-04" db="EMBL/GenBank/DDBJ databases">
        <title>Genome of Basidiobolus ranarum AG-B5.</title>
        <authorList>
            <person name="Stajich J.E."/>
            <person name="Carter-House D."/>
            <person name="Gryganskyi A."/>
        </authorList>
    </citation>
    <scope>NUCLEOTIDE SEQUENCE [LARGE SCALE GENOMIC DNA]</scope>
    <source>
        <strain evidence="1 2">AG-B5</strain>
    </source>
</reference>
<evidence type="ECO:0000313" key="2">
    <source>
        <dbReference type="Proteomes" id="UP001479436"/>
    </source>
</evidence>
<proteinExistence type="predicted"/>
<dbReference type="Proteomes" id="UP001479436">
    <property type="component" value="Unassembled WGS sequence"/>
</dbReference>
<dbReference type="EMBL" id="JASJQH010000494">
    <property type="protein sequence ID" value="KAK9764096.1"/>
    <property type="molecule type" value="Genomic_DNA"/>
</dbReference>
<protein>
    <submittedName>
        <fullName evidence="1">Uncharacterized protein</fullName>
    </submittedName>
</protein>
<evidence type="ECO:0000313" key="1">
    <source>
        <dbReference type="EMBL" id="KAK9764096.1"/>
    </source>
</evidence>